<accession>A0ABW9WJG4</accession>
<keyword evidence="3" id="KW-1185">Reference proteome</keyword>
<evidence type="ECO:0000313" key="2">
    <source>
        <dbReference type="EMBL" id="MYN41263.1"/>
    </source>
</evidence>
<keyword evidence="1" id="KW-0732">Signal</keyword>
<gene>
    <name evidence="2" type="ORF">GTP55_18020</name>
</gene>
<evidence type="ECO:0000313" key="3">
    <source>
        <dbReference type="Proteomes" id="UP000466332"/>
    </source>
</evidence>
<proteinExistence type="predicted"/>
<feature type="chain" id="PRO_5046363862" evidence="1">
    <location>
        <begin position="26"/>
        <end position="269"/>
    </location>
</feature>
<comment type="caution">
    <text evidence="2">The sequence shown here is derived from an EMBL/GenBank/DDBJ whole genome shotgun (WGS) entry which is preliminary data.</text>
</comment>
<protein>
    <submittedName>
        <fullName evidence="2">Uncharacterized protein</fullName>
    </submittedName>
</protein>
<name>A0ABW9WJG4_9BURK</name>
<dbReference type="Proteomes" id="UP000466332">
    <property type="component" value="Unassembled WGS sequence"/>
</dbReference>
<sequence length="269" mass="29023">MNMVKKIYLQSSLAALLIVAAPGFAADTDVFSGIYSVVNPETGAEVDVMKIRKYEDGYGVFSYLGGDEVQRGSISAAEAEGTSASSLRVLALNGQGKLYYVPKGAESPAGRSDTGYISDIMGLANFPLKRRPLAAKRERGINGIHAYVPPKDERPVSIRALNHGGKPIQLGVSSATNGQNAADTDPIHGYMASAFNCCFYLPETWNASLRLNVEIWSSDGKLRTVPVALPKYDTPENFEVAVNPDGRAEVLFGRSDQDRPLPRSPVVKR</sequence>
<organism evidence="2 3">
    <name type="scientific">Duganella margarita</name>
    <dbReference type="NCBI Taxonomy" id="2692170"/>
    <lineage>
        <taxon>Bacteria</taxon>
        <taxon>Pseudomonadati</taxon>
        <taxon>Pseudomonadota</taxon>
        <taxon>Betaproteobacteria</taxon>
        <taxon>Burkholderiales</taxon>
        <taxon>Oxalobacteraceae</taxon>
        <taxon>Telluria group</taxon>
        <taxon>Duganella</taxon>
    </lineage>
</organism>
<dbReference type="RefSeq" id="WP_161046229.1">
    <property type="nucleotide sequence ID" value="NZ_WWCS01000011.1"/>
</dbReference>
<evidence type="ECO:0000256" key="1">
    <source>
        <dbReference type="SAM" id="SignalP"/>
    </source>
</evidence>
<feature type="signal peptide" evidence="1">
    <location>
        <begin position="1"/>
        <end position="25"/>
    </location>
</feature>
<dbReference type="EMBL" id="WWCS01000011">
    <property type="protein sequence ID" value="MYN41263.1"/>
    <property type="molecule type" value="Genomic_DNA"/>
</dbReference>
<reference evidence="2 3" key="1">
    <citation type="submission" date="2019-12" db="EMBL/GenBank/DDBJ databases">
        <title>Novel species isolated from a subtropical stream in China.</title>
        <authorList>
            <person name="Lu H."/>
        </authorList>
    </citation>
    <scope>NUCLEOTIDE SEQUENCE [LARGE SCALE GENOMIC DNA]</scope>
    <source>
        <strain evidence="2 3">FT109W</strain>
    </source>
</reference>